<accession>A0A165R3V2</accession>
<dbReference type="OrthoDB" id="7318948at2759"/>
<gene>
    <name evidence="2" type="ORF">EXIGLDRAFT_716416</name>
</gene>
<dbReference type="Pfam" id="PF12937">
    <property type="entry name" value="F-box-like"/>
    <property type="match status" value="1"/>
</dbReference>
<dbReference type="EMBL" id="KV425882">
    <property type="protein sequence ID" value="KZW04465.1"/>
    <property type="molecule type" value="Genomic_DNA"/>
</dbReference>
<name>A0A165R3V2_EXIGL</name>
<reference evidence="2 3" key="1">
    <citation type="journal article" date="2016" name="Mol. Biol. Evol.">
        <title>Comparative Genomics of Early-Diverging Mushroom-Forming Fungi Provides Insights into the Origins of Lignocellulose Decay Capabilities.</title>
        <authorList>
            <person name="Nagy L.G."/>
            <person name="Riley R."/>
            <person name="Tritt A."/>
            <person name="Adam C."/>
            <person name="Daum C."/>
            <person name="Floudas D."/>
            <person name="Sun H."/>
            <person name="Yadav J.S."/>
            <person name="Pangilinan J."/>
            <person name="Larsson K.H."/>
            <person name="Matsuura K."/>
            <person name="Barry K."/>
            <person name="Labutti K."/>
            <person name="Kuo R."/>
            <person name="Ohm R.A."/>
            <person name="Bhattacharya S.S."/>
            <person name="Shirouzu T."/>
            <person name="Yoshinaga Y."/>
            <person name="Martin F.M."/>
            <person name="Grigoriev I.V."/>
            <person name="Hibbett D.S."/>
        </authorList>
    </citation>
    <scope>NUCLEOTIDE SEQUENCE [LARGE SCALE GENOMIC DNA]</scope>
    <source>
        <strain evidence="2 3">HHB12029</strain>
    </source>
</reference>
<feature type="domain" description="F-box" evidence="1">
    <location>
        <begin position="12"/>
        <end position="60"/>
    </location>
</feature>
<dbReference type="AlphaFoldDB" id="A0A165R3V2"/>
<sequence>MDAVDSSCTHPRSFFTSLPPELLYTILVHLDVKDRRNATLCCRDIRNIALAYPSRIWSHIVARGGSACRTLTEQLRCSNGTPVSVLLSPPYDVLADAMLAIQRHLHSVRSLVIDTKDPVMGRTLEPCELDTILDALCRGQAPMLDSFELVLYTGDHLQQDVRRVPRHIFMCHAPQLTRVSLSGEVDRLSDAKPSCALQGCPCACAGQRRAS</sequence>
<evidence type="ECO:0000313" key="3">
    <source>
        <dbReference type="Proteomes" id="UP000077266"/>
    </source>
</evidence>
<keyword evidence="3" id="KW-1185">Reference proteome</keyword>
<protein>
    <recommendedName>
        <fullName evidence="1">F-box domain-containing protein</fullName>
    </recommendedName>
</protein>
<organism evidence="2 3">
    <name type="scientific">Exidia glandulosa HHB12029</name>
    <dbReference type="NCBI Taxonomy" id="1314781"/>
    <lineage>
        <taxon>Eukaryota</taxon>
        <taxon>Fungi</taxon>
        <taxon>Dikarya</taxon>
        <taxon>Basidiomycota</taxon>
        <taxon>Agaricomycotina</taxon>
        <taxon>Agaricomycetes</taxon>
        <taxon>Auriculariales</taxon>
        <taxon>Exidiaceae</taxon>
        <taxon>Exidia</taxon>
    </lineage>
</organism>
<evidence type="ECO:0000313" key="2">
    <source>
        <dbReference type="EMBL" id="KZW04465.1"/>
    </source>
</evidence>
<dbReference type="InterPro" id="IPR001810">
    <property type="entry name" value="F-box_dom"/>
</dbReference>
<dbReference type="InterPro" id="IPR036047">
    <property type="entry name" value="F-box-like_dom_sf"/>
</dbReference>
<evidence type="ECO:0000259" key="1">
    <source>
        <dbReference type="PROSITE" id="PS50181"/>
    </source>
</evidence>
<dbReference type="Gene3D" id="1.20.1280.50">
    <property type="match status" value="1"/>
</dbReference>
<dbReference type="InParanoid" id="A0A165R3V2"/>
<dbReference type="SUPFAM" id="SSF81383">
    <property type="entry name" value="F-box domain"/>
    <property type="match status" value="1"/>
</dbReference>
<dbReference type="Proteomes" id="UP000077266">
    <property type="component" value="Unassembled WGS sequence"/>
</dbReference>
<proteinExistence type="predicted"/>
<dbReference type="PROSITE" id="PS50181">
    <property type="entry name" value="FBOX"/>
    <property type="match status" value="1"/>
</dbReference>